<dbReference type="Gene3D" id="2.170.130.10">
    <property type="entry name" value="TonB-dependent receptor, plug domain"/>
    <property type="match status" value="1"/>
</dbReference>
<keyword evidence="1" id="KW-0998">Cell outer membrane</keyword>
<dbReference type="SUPFAM" id="SSF56935">
    <property type="entry name" value="Porins"/>
    <property type="match status" value="1"/>
</dbReference>
<keyword evidence="3" id="KW-0675">Receptor</keyword>
<evidence type="ECO:0000313" key="3">
    <source>
        <dbReference type="EMBL" id="XAO73573.1"/>
    </source>
</evidence>
<dbReference type="Pfam" id="PF07715">
    <property type="entry name" value="Plug"/>
    <property type="match status" value="1"/>
</dbReference>
<dbReference type="GO" id="GO:0009279">
    <property type="term" value="C:cell outer membrane"/>
    <property type="evidence" value="ECO:0007669"/>
    <property type="project" value="UniProtKB-SubCell"/>
</dbReference>
<protein>
    <submittedName>
        <fullName evidence="3">TonB-dependent receptor plug domain-containing protein</fullName>
    </submittedName>
</protein>
<sequence>MAGVNINSISEVPGSGKVDISISCQGSSQLNNNPLFIIDGVAATQEVFIRLDPKKIESMQVFKGEKATALFGSKAANGVILVETKDISKKEKRRLKRLLKEKLPR</sequence>
<evidence type="ECO:0000313" key="4">
    <source>
        <dbReference type="Proteomes" id="UP001463665"/>
    </source>
</evidence>
<keyword evidence="1" id="KW-0812">Transmembrane</keyword>
<dbReference type="EMBL" id="CP154834">
    <property type="protein sequence ID" value="XAO73573.1"/>
    <property type="molecule type" value="Genomic_DNA"/>
</dbReference>
<proteinExistence type="inferred from homology"/>
<dbReference type="RefSeq" id="WP_345766013.1">
    <property type="nucleotide sequence ID" value="NZ_CP154834.1"/>
</dbReference>
<dbReference type="InterPro" id="IPR039426">
    <property type="entry name" value="TonB-dep_rcpt-like"/>
</dbReference>
<dbReference type="InterPro" id="IPR037066">
    <property type="entry name" value="Plug_dom_sf"/>
</dbReference>
<dbReference type="NCBIfam" id="TIGR04057">
    <property type="entry name" value="SusC_RagA_signa"/>
    <property type="match status" value="1"/>
</dbReference>
<dbReference type="InterPro" id="IPR012910">
    <property type="entry name" value="Plug_dom"/>
</dbReference>
<accession>A0AAU6WLV7</accession>
<evidence type="ECO:0000256" key="1">
    <source>
        <dbReference type="PROSITE-ProRule" id="PRU01360"/>
    </source>
</evidence>
<keyword evidence="1" id="KW-0472">Membrane</keyword>
<name>A0AAU6WLV7_9FLAO</name>
<gene>
    <name evidence="3" type="ORF">AAFP95_17870</name>
</gene>
<keyword evidence="4" id="KW-1185">Reference proteome</keyword>
<dbReference type="InterPro" id="IPR023997">
    <property type="entry name" value="TonB-dep_OMP_SusC/RagA_CS"/>
</dbReference>
<comment type="subcellular location">
    <subcellularLocation>
        <location evidence="1">Cell outer membrane</location>
        <topology evidence="1">Multi-pass membrane protein</topology>
    </subcellularLocation>
</comment>
<evidence type="ECO:0000259" key="2">
    <source>
        <dbReference type="Pfam" id="PF07715"/>
    </source>
</evidence>
<dbReference type="AlphaFoldDB" id="A0AAU6WLV7"/>
<reference evidence="3 4" key="1">
    <citation type="submission" date="2024-04" db="EMBL/GenBank/DDBJ databases">
        <title>Genome sequencing and assembly of rice foliar adapted Chryseobacterium endophyticum OsEnb-ALM-A6.</title>
        <authorList>
            <person name="Kumar S."/>
            <person name="Javed M."/>
            <person name="Chouhan V."/>
            <person name="Charishma K."/>
            <person name="Patel A."/>
            <person name="Kumar M."/>
            <person name="Sahu K.P."/>
            <person name="Kumar A."/>
        </authorList>
    </citation>
    <scope>NUCLEOTIDE SEQUENCE [LARGE SCALE GENOMIC DNA]</scope>
    <source>
        <strain evidence="3 4">OsEnb-ALM-A6</strain>
    </source>
</reference>
<organism evidence="3 4">
    <name type="scientific">Chryseobacterium endophyticum</name>
    <dbReference type="NCBI Taxonomy" id="1854762"/>
    <lineage>
        <taxon>Bacteria</taxon>
        <taxon>Pseudomonadati</taxon>
        <taxon>Bacteroidota</taxon>
        <taxon>Flavobacteriia</taxon>
        <taxon>Flavobacteriales</taxon>
        <taxon>Weeksellaceae</taxon>
        <taxon>Chryseobacterium group</taxon>
        <taxon>Chryseobacterium</taxon>
    </lineage>
</organism>
<keyword evidence="1" id="KW-1134">Transmembrane beta strand</keyword>
<comment type="similarity">
    <text evidence="1">Belongs to the TonB-dependent receptor family.</text>
</comment>
<feature type="domain" description="TonB-dependent receptor plug" evidence="2">
    <location>
        <begin position="2"/>
        <end position="79"/>
    </location>
</feature>
<keyword evidence="1" id="KW-0813">Transport</keyword>
<dbReference type="PROSITE" id="PS52016">
    <property type="entry name" value="TONB_DEPENDENT_REC_3"/>
    <property type="match status" value="1"/>
</dbReference>
<dbReference type="Proteomes" id="UP001463665">
    <property type="component" value="Chromosome"/>
</dbReference>